<keyword evidence="2" id="KW-1185">Reference proteome</keyword>
<organism evidence="1 2">
    <name type="scientific">Aspergillus carbonarius (strain ITEM 5010)</name>
    <dbReference type="NCBI Taxonomy" id="602072"/>
    <lineage>
        <taxon>Eukaryota</taxon>
        <taxon>Fungi</taxon>
        <taxon>Dikarya</taxon>
        <taxon>Ascomycota</taxon>
        <taxon>Pezizomycotina</taxon>
        <taxon>Eurotiomycetes</taxon>
        <taxon>Eurotiomycetidae</taxon>
        <taxon>Eurotiales</taxon>
        <taxon>Aspergillaceae</taxon>
        <taxon>Aspergillus</taxon>
        <taxon>Aspergillus subgen. Circumdati</taxon>
    </lineage>
</organism>
<gene>
    <name evidence="1" type="ORF">ASPCADRAFT_410402</name>
</gene>
<dbReference type="OrthoDB" id="5401170at2759"/>
<reference evidence="2" key="1">
    <citation type="journal article" date="2017" name="Genome Biol.">
        <title>Comparative genomics reveals high biological diversity and specific adaptations in the industrially and medically important fungal genus Aspergillus.</title>
        <authorList>
            <person name="de Vries R.P."/>
            <person name="Riley R."/>
            <person name="Wiebenga A."/>
            <person name="Aguilar-Osorio G."/>
            <person name="Amillis S."/>
            <person name="Uchima C.A."/>
            <person name="Anderluh G."/>
            <person name="Asadollahi M."/>
            <person name="Askin M."/>
            <person name="Barry K."/>
            <person name="Battaglia E."/>
            <person name="Bayram O."/>
            <person name="Benocci T."/>
            <person name="Braus-Stromeyer S.A."/>
            <person name="Caldana C."/>
            <person name="Canovas D."/>
            <person name="Cerqueira G.C."/>
            <person name="Chen F."/>
            <person name="Chen W."/>
            <person name="Choi C."/>
            <person name="Clum A."/>
            <person name="Dos Santos R.A."/>
            <person name="Damasio A.R."/>
            <person name="Diallinas G."/>
            <person name="Emri T."/>
            <person name="Fekete E."/>
            <person name="Flipphi M."/>
            <person name="Freyberg S."/>
            <person name="Gallo A."/>
            <person name="Gournas C."/>
            <person name="Habgood R."/>
            <person name="Hainaut M."/>
            <person name="Harispe M.L."/>
            <person name="Henrissat B."/>
            <person name="Hilden K.S."/>
            <person name="Hope R."/>
            <person name="Hossain A."/>
            <person name="Karabika E."/>
            <person name="Karaffa L."/>
            <person name="Karanyi Z."/>
            <person name="Krasevec N."/>
            <person name="Kuo A."/>
            <person name="Kusch H."/>
            <person name="LaButti K."/>
            <person name="Lagendijk E.L."/>
            <person name="Lapidus A."/>
            <person name="Levasseur A."/>
            <person name="Lindquist E."/>
            <person name="Lipzen A."/>
            <person name="Logrieco A.F."/>
            <person name="MacCabe A."/>
            <person name="Maekelae M.R."/>
            <person name="Malavazi I."/>
            <person name="Melin P."/>
            <person name="Meyer V."/>
            <person name="Mielnichuk N."/>
            <person name="Miskei M."/>
            <person name="Molnar A.P."/>
            <person name="Mule G."/>
            <person name="Ngan C.Y."/>
            <person name="Orejas M."/>
            <person name="Orosz E."/>
            <person name="Ouedraogo J.P."/>
            <person name="Overkamp K.M."/>
            <person name="Park H.-S."/>
            <person name="Perrone G."/>
            <person name="Piumi F."/>
            <person name="Punt P.J."/>
            <person name="Ram A.F."/>
            <person name="Ramon A."/>
            <person name="Rauscher S."/>
            <person name="Record E."/>
            <person name="Riano-Pachon D.M."/>
            <person name="Robert V."/>
            <person name="Roehrig J."/>
            <person name="Ruller R."/>
            <person name="Salamov A."/>
            <person name="Salih N.S."/>
            <person name="Samson R.A."/>
            <person name="Sandor E."/>
            <person name="Sanguinetti M."/>
            <person name="Schuetze T."/>
            <person name="Sepcic K."/>
            <person name="Shelest E."/>
            <person name="Sherlock G."/>
            <person name="Sophianopoulou V."/>
            <person name="Squina F.M."/>
            <person name="Sun H."/>
            <person name="Susca A."/>
            <person name="Todd R.B."/>
            <person name="Tsang A."/>
            <person name="Unkles S.E."/>
            <person name="van de Wiele N."/>
            <person name="van Rossen-Uffink D."/>
            <person name="Oliveira J.V."/>
            <person name="Vesth T.C."/>
            <person name="Visser J."/>
            <person name="Yu J.-H."/>
            <person name="Zhou M."/>
            <person name="Andersen M.R."/>
            <person name="Archer D.B."/>
            <person name="Baker S.E."/>
            <person name="Benoit I."/>
            <person name="Brakhage A.A."/>
            <person name="Braus G.H."/>
            <person name="Fischer R."/>
            <person name="Frisvad J.C."/>
            <person name="Goldman G.H."/>
            <person name="Houbraken J."/>
            <person name="Oakley B."/>
            <person name="Pocsi I."/>
            <person name="Scazzocchio C."/>
            <person name="Seiboth B."/>
            <person name="vanKuyk P.A."/>
            <person name="Wortman J."/>
            <person name="Dyer P.S."/>
            <person name="Grigoriev I.V."/>
        </authorList>
    </citation>
    <scope>NUCLEOTIDE SEQUENCE [LARGE SCALE GENOMIC DNA]</scope>
    <source>
        <strain evidence="2">ITEM 5010</strain>
    </source>
</reference>
<accession>A0A1R3R6G9</accession>
<proteinExistence type="predicted"/>
<evidence type="ECO:0000313" key="2">
    <source>
        <dbReference type="Proteomes" id="UP000188318"/>
    </source>
</evidence>
<dbReference type="AlphaFoldDB" id="A0A1R3R6G9"/>
<dbReference type="EMBL" id="KV907599">
    <property type="protein sequence ID" value="OOF90074.1"/>
    <property type="molecule type" value="Genomic_DNA"/>
</dbReference>
<dbReference type="VEuPathDB" id="FungiDB:ASPCADRAFT_410402"/>
<sequence>MVTHSDRGWFDSKWLTQTIRTDDSSFSQTFIQSPETEICGRTMLEIKALEALTLAGCSYTPKYITSKHANQDPNSWVPGGFLDYVVMEKLEGVAVSEEYLDRLRLEEQRDLRNAFKSSYLYIIDWEARGSKAYEWNDNEYLHMCTVLLWVVSFLQPILSKFACLVVLQSQTCVIAILSSILSIFSC</sequence>
<evidence type="ECO:0000313" key="1">
    <source>
        <dbReference type="EMBL" id="OOF90074.1"/>
    </source>
</evidence>
<protein>
    <submittedName>
        <fullName evidence="1">Uncharacterized protein</fullName>
    </submittedName>
</protein>
<dbReference type="Proteomes" id="UP000188318">
    <property type="component" value="Unassembled WGS sequence"/>
</dbReference>
<name>A0A1R3R6G9_ASPC5</name>